<organism evidence="3 4">
    <name type="scientific">Riccia fluitans</name>
    <dbReference type="NCBI Taxonomy" id="41844"/>
    <lineage>
        <taxon>Eukaryota</taxon>
        <taxon>Viridiplantae</taxon>
        <taxon>Streptophyta</taxon>
        <taxon>Embryophyta</taxon>
        <taxon>Marchantiophyta</taxon>
        <taxon>Marchantiopsida</taxon>
        <taxon>Marchantiidae</taxon>
        <taxon>Marchantiales</taxon>
        <taxon>Ricciaceae</taxon>
        <taxon>Riccia</taxon>
    </lineage>
</organism>
<proteinExistence type="predicted"/>
<feature type="domain" description="Hemerythrin-like" evidence="2">
    <location>
        <begin position="53"/>
        <end position="171"/>
    </location>
</feature>
<dbReference type="Proteomes" id="UP001605036">
    <property type="component" value="Unassembled WGS sequence"/>
</dbReference>
<dbReference type="PANTHER" id="PTHR35585">
    <property type="entry name" value="HHE DOMAIN PROTEIN (AFU_ORTHOLOGUE AFUA_4G00730)"/>
    <property type="match status" value="1"/>
</dbReference>
<evidence type="ECO:0000313" key="3">
    <source>
        <dbReference type="EMBL" id="KAL2649338.1"/>
    </source>
</evidence>
<dbReference type="InterPro" id="IPR012312">
    <property type="entry name" value="Hemerythrin-like"/>
</dbReference>
<dbReference type="EMBL" id="JBHFFA010000001">
    <property type="protein sequence ID" value="KAL2649338.1"/>
    <property type="molecule type" value="Genomic_DNA"/>
</dbReference>
<keyword evidence="1" id="KW-0175">Coiled coil</keyword>
<keyword evidence="4" id="KW-1185">Reference proteome</keyword>
<evidence type="ECO:0000259" key="2">
    <source>
        <dbReference type="Pfam" id="PF01814"/>
    </source>
</evidence>
<sequence>MARVLSSMAKVAGPTLNMAGLTKAGPALSSRSSVGVQTRAQSTAQENKVSTDDIIDKIKHDHRELEQYFENYKNATKQGDETEARKWFNQFVWEISRHSVSEELVMYPMLASLGDKGQQLADQSRADHHKIKEFLSELQKTSDMNKFDEMMDAMFGNLKDHIKLEEKEDLTYLEQNTEASARETAGKTFALGKNIAPTNPHPEVPEKLVAVEAAVGLLIAPLDKLSDFFKPFPSNPDKKSVN</sequence>
<comment type="caution">
    <text evidence="3">The sequence shown here is derived from an EMBL/GenBank/DDBJ whole genome shotgun (WGS) entry which is preliminary data.</text>
</comment>
<feature type="coiled-coil region" evidence="1">
    <location>
        <begin position="55"/>
        <end position="85"/>
    </location>
</feature>
<dbReference type="PANTHER" id="PTHR35585:SF1">
    <property type="entry name" value="HHE DOMAIN PROTEIN (AFU_ORTHOLOGUE AFUA_4G00730)"/>
    <property type="match status" value="1"/>
</dbReference>
<dbReference type="AlphaFoldDB" id="A0ABD1ZDC2"/>
<reference evidence="3 4" key="1">
    <citation type="submission" date="2024-09" db="EMBL/GenBank/DDBJ databases">
        <title>Chromosome-scale assembly of Riccia fluitans.</title>
        <authorList>
            <person name="Paukszto L."/>
            <person name="Sawicki J."/>
            <person name="Karawczyk K."/>
            <person name="Piernik-Szablinska J."/>
            <person name="Szczecinska M."/>
            <person name="Mazdziarz M."/>
        </authorList>
    </citation>
    <scope>NUCLEOTIDE SEQUENCE [LARGE SCALE GENOMIC DNA]</scope>
    <source>
        <strain evidence="3">Rf_01</strain>
        <tissue evidence="3">Aerial parts of the thallus</tissue>
    </source>
</reference>
<gene>
    <name evidence="3" type="ORF">R1flu_017466</name>
</gene>
<accession>A0ABD1ZDC2</accession>
<evidence type="ECO:0000256" key="1">
    <source>
        <dbReference type="SAM" id="Coils"/>
    </source>
</evidence>
<protein>
    <recommendedName>
        <fullName evidence="2">Hemerythrin-like domain-containing protein</fullName>
    </recommendedName>
</protein>
<evidence type="ECO:0000313" key="4">
    <source>
        <dbReference type="Proteomes" id="UP001605036"/>
    </source>
</evidence>
<name>A0ABD1ZDC2_9MARC</name>
<dbReference type="Gene3D" id="1.20.120.520">
    <property type="entry name" value="nmb1532 protein domain like"/>
    <property type="match status" value="1"/>
</dbReference>
<dbReference type="Pfam" id="PF01814">
    <property type="entry name" value="Hemerythrin"/>
    <property type="match status" value="1"/>
</dbReference>